<gene>
    <name evidence="1" type="ORF">O6B32_08060</name>
</gene>
<name>A0A9Q4PSN2_9BACT</name>
<dbReference type="RefSeq" id="WP_269485055.1">
    <property type="nucleotide sequence ID" value="NZ_JAPXGO010000008.1"/>
</dbReference>
<comment type="caution">
    <text evidence="1">The sequence shown here is derived from an EMBL/GenBank/DDBJ whole genome shotgun (WGS) entry which is preliminary data.</text>
</comment>
<sequence>MPNNKVIIFSFMFLSICFSNDDILLEEIEVSTHRLSAKQTQINSDKIRSSLISTQKDLVKIK</sequence>
<organism evidence="1 2">
    <name type="scientific">Campylobacter ureolyticus</name>
    <dbReference type="NCBI Taxonomy" id="827"/>
    <lineage>
        <taxon>Bacteria</taxon>
        <taxon>Pseudomonadati</taxon>
        <taxon>Campylobacterota</taxon>
        <taxon>Epsilonproteobacteria</taxon>
        <taxon>Campylobacterales</taxon>
        <taxon>Campylobacteraceae</taxon>
        <taxon>Campylobacter</taxon>
    </lineage>
</organism>
<proteinExistence type="predicted"/>
<dbReference type="EMBL" id="JAPXGO010000008">
    <property type="protein sequence ID" value="MCZ6160433.1"/>
    <property type="molecule type" value="Genomic_DNA"/>
</dbReference>
<reference evidence="1" key="1">
    <citation type="submission" date="2022-12" db="EMBL/GenBank/DDBJ databases">
        <title>Species Delineation and Comparative Genomics within the Campylobacter ureolyticus Complex.</title>
        <authorList>
            <person name="Maki J."/>
            <person name="Howard M."/>
            <person name="Connelly S."/>
            <person name="Hardy D.J."/>
            <person name="Cameron A."/>
        </authorList>
    </citation>
    <scope>NUCLEOTIDE SEQUENCE</scope>
    <source>
        <strain evidence="1">URMC_787</strain>
    </source>
</reference>
<accession>A0A9Q4PSN2</accession>
<protein>
    <submittedName>
        <fullName evidence="1">Uncharacterized protein</fullName>
    </submittedName>
</protein>
<dbReference type="Proteomes" id="UP001075225">
    <property type="component" value="Unassembled WGS sequence"/>
</dbReference>
<dbReference type="AlphaFoldDB" id="A0A9Q4PSN2"/>
<evidence type="ECO:0000313" key="1">
    <source>
        <dbReference type="EMBL" id="MCZ6160433.1"/>
    </source>
</evidence>
<evidence type="ECO:0000313" key="2">
    <source>
        <dbReference type="Proteomes" id="UP001075225"/>
    </source>
</evidence>